<evidence type="ECO:0000256" key="11">
    <source>
        <dbReference type="ARBA" id="ARBA00022741"/>
    </source>
</evidence>
<proteinExistence type="inferred from homology"/>
<dbReference type="PROSITE" id="PS50089">
    <property type="entry name" value="ZF_RING_2"/>
    <property type="match status" value="1"/>
</dbReference>
<comment type="similarity">
    <text evidence="5">Belongs to the ABC transporter superfamily. ABCG family. Eye pigment precursor importer (TC 3.A.1.204) subfamily.</text>
</comment>
<feature type="region of interest" description="Disordered" evidence="18">
    <location>
        <begin position="285"/>
        <end position="321"/>
    </location>
</feature>
<dbReference type="SUPFAM" id="SSF52540">
    <property type="entry name" value="P-loop containing nucleoside triphosphate hydrolases"/>
    <property type="match status" value="1"/>
</dbReference>
<feature type="compositionally biased region" description="Basic and acidic residues" evidence="18">
    <location>
        <begin position="300"/>
        <end position="321"/>
    </location>
</feature>
<dbReference type="InterPro" id="IPR043866">
    <property type="entry name" value="TTC3/DZIP3_dom"/>
</dbReference>
<name>K1QIH3_MAGGI</name>
<dbReference type="SMART" id="SM00028">
    <property type="entry name" value="TPR"/>
    <property type="match status" value="4"/>
</dbReference>
<feature type="transmembrane region" description="Helical" evidence="19">
    <location>
        <begin position="2454"/>
        <end position="2476"/>
    </location>
</feature>
<evidence type="ECO:0000256" key="8">
    <source>
        <dbReference type="ARBA" id="ARBA00022490"/>
    </source>
</evidence>
<dbReference type="InterPro" id="IPR056872">
    <property type="entry name" value="TTC3/DZIP3-like_helical"/>
</dbReference>
<dbReference type="Gene3D" id="1.25.40.10">
    <property type="entry name" value="Tetratricopeptide repeat domain"/>
    <property type="match status" value="2"/>
</dbReference>
<evidence type="ECO:0000256" key="14">
    <source>
        <dbReference type="ARBA" id="ARBA00022840"/>
    </source>
</evidence>
<dbReference type="Gene3D" id="3.40.50.300">
    <property type="entry name" value="P-loop containing nucleotide triphosphate hydrolases"/>
    <property type="match status" value="1"/>
</dbReference>
<dbReference type="SMART" id="SM00382">
    <property type="entry name" value="AAA"/>
    <property type="match status" value="1"/>
</dbReference>
<dbReference type="Pfam" id="PF13432">
    <property type="entry name" value="TPR_16"/>
    <property type="match status" value="1"/>
</dbReference>
<comment type="pathway">
    <text evidence="4">Protein modification; protein ubiquitination.</text>
</comment>
<feature type="transmembrane region" description="Helical" evidence="19">
    <location>
        <begin position="2343"/>
        <end position="2365"/>
    </location>
</feature>
<feature type="coiled-coil region" evidence="17">
    <location>
        <begin position="1393"/>
        <end position="1451"/>
    </location>
</feature>
<dbReference type="EC" id="2.3.2.27" evidence="6"/>
<dbReference type="InterPro" id="IPR013083">
    <property type="entry name" value="Znf_RING/FYVE/PHD"/>
</dbReference>
<dbReference type="PANTHER" id="PTHR48041">
    <property type="entry name" value="ABC TRANSPORTER G FAMILY MEMBER 28"/>
    <property type="match status" value="1"/>
</dbReference>
<evidence type="ECO:0000256" key="13">
    <source>
        <dbReference type="ARBA" id="ARBA00022833"/>
    </source>
</evidence>
<feature type="compositionally biased region" description="Low complexity" evidence="18">
    <location>
        <begin position="986"/>
        <end position="996"/>
    </location>
</feature>
<comment type="subcellular location">
    <subcellularLocation>
        <location evidence="3">Cytoplasm</location>
    </subcellularLocation>
    <subcellularLocation>
        <location evidence="2">Membrane</location>
        <topology evidence="2">Multi-pass membrane protein</topology>
    </subcellularLocation>
</comment>
<dbReference type="GO" id="GO:0005886">
    <property type="term" value="C:plasma membrane"/>
    <property type="evidence" value="ECO:0007669"/>
    <property type="project" value="TreeGrafter"/>
</dbReference>
<feature type="compositionally biased region" description="Low complexity" evidence="18">
    <location>
        <begin position="1672"/>
        <end position="1681"/>
    </location>
</feature>
<evidence type="ECO:0000256" key="3">
    <source>
        <dbReference type="ARBA" id="ARBA00004496"/>
    </source>
</evidence>
<keyword evidence="16 19" id="KW-0472">Membrane</keyword>
<evidence type="ECO:0000256" key="17">
    <source>
        <dbReference type="SAM" id="Coils"/>
    </source>
</evidence>
<sequence>MKTLNLGEKWMIWGFSCHLILMLNKHMDIIAREYADSWVTRSERFLDRQDAQAHILSLGPFLLGLNNFLSQPWIQALKEVKLLEGNREREITALSWSELEALDLVEQVFFVMKAKLRKSAYMIACLDLVDCVEEKMKEKIQVDNCIKLAEPVELIIKLWNKMNKSSICSKNEKQTKFATIYIAKVYHIMVLGVGRDSKDMAEEYKRNRRKIQSVDPSKYKDAGNEQYQRGKFETASDYYTKAAKADPFNHIFYGNRAQTYTKLRRHDEALSDGRRAITLKPDYCKTKKEKRRKGDKRNKKKEDVVKTVTKEKKERSPEGSKEALELKGILMEGYDRYQQGDPRNATAEYSKALKLINKHTLKQLNIEKVHVVTTKYACGITSISTGIHKMIMEGIDKFNDIRSRHSEIKFPLAYYGLGKAYTTLNRYGQAVEPIKLGLKMVENQKCISFSWPGTTITIEESVPEKLLGLLTDLLQLSLSPPPPDATCRIHSDTDEDRVIIYQSDPDYKVTTLPLYSLDQQYYKVATLLLYSLKQQHYKVTTLPNFNNAYVTGEGFVRVICQAKCKIEFHYNCWKDFKSKMGEKIGDKDMLETPCPTPNCGTVIVKISIYRQDAIEKHFESEKMETNKKQDKKKKPVLKMPPSSQDKIQKKMEKKEQKMKKKMENKEEKTELMEDIDQMLQESESQKADLAGGKDGNRGGDGREEEFKVPDHTQPVSVLRKDDDDIKLNKYKASGGTKKQKNKKKKEKAAKATLAVEVNFTDNKDKHLLNEHSIPDSPTRFFEEILNAHGPLHVDDKKLTSLIEDFPNDAKEKIEQVGGLSSFLRQSLKFAMINDYVCLLKDSVKARDISLAQGFARQTLSNSSDSSDNVWKTVGKHSNSSRDQPERTSPFSFNSSVDNVVNEDKPKAGFLHQPYPMKSSGVDSLDDFGSVVKKGSIDALDDDFDLGPVRTGSKMDRIDEIHLISPTKKKKKTKTKISRKDLDDIDSLSSSPSSDNDFSCEDDTGSLNSELSGARSGKVSLSSVKMQAENGRIVDLKQNLDISSRSSSKSDLSEKSGNDLSYDLMAKAYRNSPVASLYVKDKQGLLSGSPTFSENGRNVDKSLHGLTAPQPLKLPSQFSQKTPGMSLHSEASIAAEKEIDRIDNEMVKEIADDVMERLVLGKNVSAAERQEMYNRITQDIWKDFKKQRTSVSSVWPLDNKSLYTQMSLSSLDSRQRKNYAEQFMKSHYENNTTDPLQGKTSFPHSSPIHSFPYPSKPPITTVSNNFPNLHTTQGVPPPLTLPTSFSSANSYTSNITYPSLNPSIWASTSGTNEAMPSIPNVTSFSTPPPPLNLPSFASGPFGGFNIGTSLTEPSVSSTLSSVFGTHSDQCVQTAVETRDVEVNTEPYKSYMAQYERSKEDCDNLKTLVVRLQTQVAEREAMLREWTVKTKSLEASSQQLELEKKKLEFHLREKINITEQKCLDLQKQQHDDRFRTSKLDKEKLEAVRNKEELKKLREEESERAMRAEVELLQVKKNFTLQMLERSKMEYMVYKNKVSMIVKRRKDEGRSGGLKQHLDQYEGILKKCEETINRLKVEFDEHIRQIQGGKRLSELPQIFIPPPPPQPQMPNLDMLTGYTMTSTASAPSLLALASGSQSGGPKSSPSPPLRGSQPSASNIVPLSIPSIQSAPQPKPLGLPTGLPGSQRPLMSQPINPMIPSLSQGAMLQPHQPHKTSNFEKLIIKLQVALPKFNRADFTRLIQELRTNRGGSLSGLTLDEIVSQITILVHDYERQQGRSPSVAATQPQEMMTGFTDDRARNPPPGLPLSWGVSGTDLVSLGITSEVFEEEEDPCVICHEEMTPPTTVMLECKHRFHDECIRKWLREQSTCPNCRPKTILKSISGEFRSGELTAIMGPSGAGKSSLMNILAGYRTLNVTGKIHVKGKDRDLRTFRKISCYIMQDDHLLPHLSVEESMMCSANLKLTEKMSSREKEERVDEILDTLGLLETKKTRTSNLSGGQRKRLSIALELVNNPPLMFFDEPTSGLDSASCFQCVSLLKSLAAGGRTIICTIHQPSAKLFEMFDHLYMLAEGNCIYRGTTKDLVPYLSSQGLMCPQYHNPADYAMEVASGEYGEEKVSKLINSIHNGHCEEIARRNAKLEEGSRTPSPPATPNNNTQGNGVIPTTPQDPEKQSLLECENFTNGKVVHYNGSLKGKKDQDVQDLECHTFATSCFTQFRILFVRTLLSILRDTTLTRLRLISHLTVGILIGLLYLGIGNEASKWLNNASFLFFCMLFLMFTALMPTVMTFPIEMAVFVREHLNYWYSVKAYYLAKTMADMPFQIVFPLVYGSIVYWMTSQPSDFSRFVMFLTLATQTSLVAQSLGLLIGAATSLQVSVFLGPVTAIPILLFSGFFVNFDTIPVYLQWLSYISYVRYSFEGVLQAIYGFDRDTLECEKQPCYFSKPEEILQQMDVQDAKFYIDFIVLCAFFVILRIGCYFVLRWRVKAER</sequence>
<feature type="transmembrane region" description="Helical" evidence="19">
    <location>
        <begin position="2265"/>
        <end position="2287"/>
    </location>
</feature>
<dbReference type="Pfam" id="PF19179">
    <property type="entry name" value="TTC3_DZIP3_dom"/>
    <property type="match status" value="1"/>
</dbReference>
<dbReference type="GO" id="GO:0016887">
    <property type="term" value="F:ATP hydrolysis activity"/>
    <property type="evidence" value="ECO:0007669"/>
    <property type="project" value="InterPro"/>
</dbReference>
<dbReference type="PROSITE" id="PS50893">
    <property type="entry name" value="ABC_TRANSPORTER_2"/>
    <property type="match status" value="1"/>
</dbReference>
<dbReference type="CDD" id="cd03213">
    <property type="entry name" value="ABCG_EPDR"/>
    <property type="match status" value="1"/>
</dbReference>
<dbReference type="Gene3D" id="3.30.40.10">
    <property type="entry name" value="Zinc/RING finger domain, C3HC4 (zinc finger)"/>
    <property type="match status" value="1"/>
</dbReference>
<feature type="coiled-coil region" evidence="17">
    <location>
        <begin position="1555"/>
        <end position="1582"/>
    </location>
</feature>
<feature type="region of interest" description="Disordered" evidence="18">
    <location>
        <begin position="1629"/>
        <end position="1687"/>
    </location>
</feature>
<feature type="compositionally biased region" description="Basic and acidic residues" evidence="18">
    <location>
        <begin position="694"/>
        <end position="710"/>
    </location>
</feature>
<dbReference type="CDD" id="cd16481">
    <property type="entry name" value="RING-H2_TTC3"/>
    <property type="match status" value="1"/>
</dbReference>
<dbReference type="InterPro" id="IPR003593">
    <property type="entry name" value="AAA+_ATPase"/>
</dbReference>
<dbReference type="Pfam" id="PF00005">
    <property type="entry name" value="ABC_tran"/>
    <property type="match status" value="1"/>
</dbReference>
<dbReference type="InterPro" id="IPR019734">
    <property type="entry name" value="TPR_rpt"/>
</dbReference>
<accession>K1QIH3</accession>
<dbReference type="InterPro" id="IPR050352">
    <property type="entry name" value="ABCG_transporters"/>
</dbReference>
<keyword evidence="12" id="KW-0479">Metal-binding</keyword>
<keyword evidence="14 20" id="KW-0067">ATP-binding</keyword>
<keyword evidence="13" id="KW-0862">Zinc</keyword>
<dbReference type="EMBL" id="JH818313">
    <property type="protein sequence ID" value="EKC30984.1"/>
    <property type="molecule type" value="Genomic_DNA"/>
</dbReference>
<evidence type="ECO:0000256" key="15">
    <source>
        <dbReference type="ARBA" id="ARBA00022989"/>
    </source>
</evidence>
<dbReference type="GO" id="GO:0061630">
    <property type="term" value="F:ubiquitin protein ligase activity"/>
    <property type="evidence" value="ECO:0007669"/>
    <property type="project" value="UniProtKB-EC"/>
</dbReference>
<feature type="compositionally biased region" description="Basic residues" evidence="18">
    <location>
        <begin position="966"/>
        <end position="976"/>
    </location>
</feature>
<feature type="compositionally biased region" description="Polar residues" evidence="18">
    <location>
        <begin position="1650"/>
        <end position="1667"/>
    </location>
</feature>
<dbReference type="SUPFAM" id="SSF48452">
    <property type="entry name" value="TPR-like"/>
    <property type="match status" value="1"/>
</dbReference>
<dbReference type="GO" id="GO:0140359">
    <property type="term" value="F:ABC-type transporter activity"/>
    <property type="evidence" value="ECO:0007669"/>
    <property type="project" value="InterPro"/>
</dbReference>
<evidence type="ECO:0000256" key="6">
    <source>
        <dbReference type="ARBA" id="ARBA00012483"/>
    </source>
</evidence>
<evidence type="ECO:0000256" key="16">
    <source>
        <dbReference type="ARBA" id="ARBA00023136"/>
    </source>
</evidence>
<dbReference type="Pfam" id="PF24905">
    <property type="entry name" value="TTC3_9th"/>
    <property type="match status" value="1"/>
</dbReference>
<dbReference type="InterPro" id="IPR027417">
    <property type="entry name" value="P-loop_NTPase"/>
</dbReference>
<dbReference type="Pfam" id="PF24525">
    <property type="entry name" value="TTC3"/>
    <property type="match status" value="1"/>
</dbReference>
<feature type="compositionally biased region" description="Polar residues" evidence="18">
    <location>
        <begin position="2154"/>
        <end position="2164"/>
    </location>
</feature>
<keyword evidence="9" id="KW-0808">Transferase</keyword>
<dbReference type="GO" id="GO:0005524">
    <property type="term" value="F:ATP binding"/>
    <property type="evidence" value="ECO:0007669"/>
    <property type="project" value="UniProtKB-KW"/>
</dbReference>
<feature type="region of interest" description="Disordered" evidence="18">
    <location>
        <begin position="619"/>
        <end position="723"/>
    </location>
</feature>
<evidence type="ECO:0000256" key="18">
    <source>
        <dbReference type="SAM" id="MobiDB-lite"/>
    </source>
</evidence>
<feature type="region of interest" description="Disordered" evidence="18">
    <location>
        <begin position="2135"/>
        <end position="2165"/>
    </location>
</feature>
<keyword evidence="11" id="KW-0547">Nucleotide-binding</keyword>
<evidence type="ECO:0000256" key="5">
    <source>
        <dbReference type="ARBA" id="ARBA00005814"/>
    </source>
</evidence>
<feature type="compositionally biased region" description="Basic residues" evidence="18">
    <location>
        <begin position="287"/>
        <end position="299"/>
    </location>
</feature>
<dbReference type="InParanoid" id="K1QIH3"/>
<evidence type="ECO:0000256" key="12">
    <source>
        <dbReference type="ARBA" id="ARBA00022771"/>
    </source>
</evidence>
<dbReference type="GO" id="GO:0005737">
    <property type="term" value="C:cytoplasm"/>
    <property type="evidence" value="ECO:0007669"/>
    <property type="project" value="UniProtKB-SubCell"/>
</dbReference>
<evidence type="ECO:0000313" key="20">
    <source>
        <dbReference type="EMBL" id="EKC30984.1"/>
    </source>
</evidence>
<dbReference type="SMART" id="SM00184">
    <property type="entry name" value="RING"/>
    <property type="match status" value="1"/>
</dbReference>
<dbReference type="InterPro" id="IPR056870">
    <property type="entry name" value="TTC3/DZIP3/RBM44-like_helical"/>
</dbReference>
<dbReference type="FunFam" id="3.40.50.300:FF:000891">
    <property type="entry name" value="ATP-binding cassette sub-family G member"/>
    <property type="match status" value="1"/>
</dbReference>
<evidence type="ECO:0000256" key="9">
    <source>
        <dbReference type="ARBA" id="ARBA00022679"/>
    </source>
</evidence>
<reference evidence="20" key="1">
    <citation type="journal article" date="2012" name="Nature">
        <title>The oyster genome reveals stress adaptation and complexity of shell formation.</title>
        <authorList>
            <person name="Zhang G."/>
            <person name="Fang X."/>
            <person name="Guo X."/>
            <person name="Li L."/>
            <person name="Luo R."/>
            <person name="Xu F."/>
            <person name="Yang P."/>
            <person name="Zhang L."/>
            <person name="Wang X."/>
            <person name="Qi H."/>
            <person name="Xiong Z."/>
            <person name="Que H."/>
            <person name="Xie Y."/>
            <person name="Holland P.W."/>
            <person name="Paps J."/>
            <person name="Zhu Y."/>
            <person name="Wu F."/>
            <person name="Chen Y."/>
            <person name="Wang J."/>
            <person name="Peng C."/>
            <person name="Meng J."/>
            <person name="Yang L."/>
            <person name="Liu J."/>
            <person name="Wen B."/>
            <person name="Zhang N."/>
            <person name="Huang Z."/>
            <person name="Zhu Q."/>
            <person name="Feng Y."/>
            <person name="Mount A."/>
            <person name="Hedgecock D."/>
            <person name="Xu Z."/>
            <person name="Liu Y."/>
            <person name="Domazet-Loso T."/>
            <person name="Du Y."/>
            <person name="Sun X."/>
            <person name="Zhang S."/>
            <person name="Liu B."/>
            <person name="Cheng P."/>
            <person name="Jiang X."/>
            <person name="Li J."/>
            <person name="Fan D."/>
            <person name="Wang W."/>
            <person name="Fu W."/>
            <person name="Wang T."/>
            <person name="Wang B."/>
            <person name="Zhang J."/>
            <person name="Peng Z."/>
            <person name="Li Y."/>
            <person name="Li N."/>
            <person name="Wang J."/>
            <person name="Chen M."/>
            <person name="He Y."/>
            <person name="Tan F."/>
            <person name="Song X."/>
            <person name="Zheng Q."/>
            <person name="Huang R."/>
            <person name="Yang H."/>
            <person name="Du X."/>
            <person name="Chen L."/>
            <person name="Yang M."/>
            <person name="Gaffney P.M."/>
            <person name="Wang S."/>
            <person name="Luo L."/>
            <person name="She Z."/>
            <person name="Ming Y."/>
            <person name="Huang W."/>
            <person name="Zhang S."/>
            <person name="Huang B."/>
            <person name="Zhang Y."/>
            <person name="Qu T."/>
            <person name="Ni P."/>
            <person name="Miao G."/>
            <person name="Wang J."/>
            <person name="Wang Q."/>
            <person name="Steinberg C.E."/>
            <person name="Wang H."/>
            <person name="Li N."/>
            <person name="Qian L."/>
            <person name="Zhang G."/>
            <person name="Li Y."/>
            <person name="Yang H."/>
            <person name="Liu X."/>
            <person name="Wang J."/>
            <person name="Yin Y."/>
            <person name="Wang J."/>
        </authorList>
    </citation>
    <scope>NUCLEOTIDE SEQUENCE [LARGE SCALE GENOMIC DNA]</scope>
    <source>
        <strain evidence="20">05x7-T-G4-1.051#20</strain>
    </source>
</reference>
<evidence type="ECO:0000256" key="10">
    <source>
        <dbReference type="ARBA" id="ARBA00022692"/>
    </source>
</evidence>
<feature type="compositionally biased region" description="Basic and acidic residues" evidence="18">
    <location>
        <begin position="619"/>
        <end position="628"/>
    </location>
</feature>
<keyword evidence="12" id="KW-0863">Zinc-finger</keyword>
<comment type="catalytic activity">
    <reaction evidence="1">
        <text>S-ubiquitinyl-[E2 ubiquitin-conjugating enzyme]-L-cysteine + [acceptor protein]-L-lysine = [E2 ubiquitin-conjugating enzyme]-L-cysteine + N(6)-ubiquitinyl-[acceptor protein]-L-lysine.</text>
        <dbReference type="EC" id="2.3.2.27"/>
    </reaction>
</comment>
<protein>
    <recommendedName>
        <fullName evidence="6">RING-type E3 ubiquitin transferase</fullName>
        <ecNumber evidence="6">2.3.2.27</ecNumber>
    </recommendedName>
</protein>
<feature type="region of interest" description="Disordered" evidence="18">
    <location>
        <begin position="857"/>
        <end position="897"/>
    </location>
</feature>
<keyword evidence="17" id="KW-0175">Coiled coil</keyword>
<dbReference type="UniPathway" id="UPA00143"/>
<feature type="transmembrane region" description="Helical" evidence="19">
    <location>
        <begin position="2235"/>
        <end position="2253"/>
    </location>
</feature>
<feature type="transmembrane region" description="Helical" evidence="19">
    <location>
        <begin position="2371"/>
        <end position="2393"/>
    </location>
</feature>
<evidence type="ECO:0000256" key="4">
    <source>
        <dbReference type="ARBA" id="ARBA00004906"/>
    </source>
</evidence>
<dbReference type="InterPro" id="IPR017871">
    <property type="entry name" value="ABC_transporter-like_CS"/>
</dbReference>
<dbReference type="HOGENOM" id="CLU_228644_0_0_1"/>
<evidence type="ECO:0000256" key="7">
    <source>
        <dbReference type="ARBA" id="ARBA00022448"/>
    </source>
</evidence>
<dbReference type="GO" id="GO:0008270">
    <property type="term" value="F:zinc ion binding"/>
    <property type="evidence" value="ECO:0007669"/>
    <property type="project" value="UniProtKB-KW"/>
</dbReference>
<evidence type="ECO:0000256" key="2">
    <source>
        <dbReference type="ARBA" id="ARBA00004141"/>
    </source>
</evidence>
<dbReference type="InterPro" id="IPR001841">
    <property type="entry name" value="Znf_RING"/>
</dbReference>
<evidence type="ECO:0000256" key="1">
    <source>
        <dbReference type="ARBA" id="ARBA00000900"/>
    </source>
</evidence>
<keyword evidence="8" id="KW-0963">Cytoplasm</keyword>
<dbReference type="InterPro" id="IPR003439">
    <property type="entry name" value="ABC_transporter-like_ATP-bd"/>
</dbReference>
<organism evidence="20">
    <name type="scientific">Magallana gigas</name>
    <name type="common">Pacific oyster</name>
    <name type="synonym">Crassostrea gigas</name>
    <dbReference type="NCBI Taxonomy" id="29159"/>
    <lineage>
        <taxon>Eukaryota</taxon>
        <taxon>Metazoa</taxon>
        <taxon>Spiralia</taxon>
        <taxon>Lophotrochozoa</taxon>
        <taxon>Mollusca</taxon>
        <taxon>Bivalvia</taxon>
        <taxon>Autobranchia</taxon>
        <taxon>Pteriomorphia</taxon>
        <taxon>Ostreida</taxon>
        <taxon>Ostreoidea</taxon>
        <taxon>Ostreidae</taxon>
        <taxon>Magallana</taxon>
    </lineage>
</organism>
<dbReference type="InterPro" id="IPR013525">
    <property type="entry name" value="ABC2_TM"/>
</dbReference>
<evidence type="ECO:0000256" key="19">
    <source>
        <dbReference type="SAM" id="Phobius"/>
    </source>
</evidence>
<dbReference type="SUPFAM" id="SSF57850">
    <property type="entry name" value="RING/U-box"/>
    <property type="match status" value="1"/>
</dbReference>
<dbReference type="Pfam" id="PF01061">
    <property type="entry name" value="ABC2_membrane"/>
    <property type="match status" value="1"/>
</dbReference>
<feature type="compositionally biased region" description="Basic and acidic residues" evidence="18">
    <location>
        <begin position="646"/>
        <end position="671"/>
    </location>
</feature>
<dbReference type="Pfam" id="PF13639">
    <property type="entry name" value="zf-RING_2"/>
    <property type="match status" value="1"/>
</dbReference>
<gene>
    <name evidence="20" type="ORF">CGI_10024982</name>
</gene>
<dbReference type="InterPro" id="IPR056871">
    <property type="entry name" value="WH_TTC3"/>
</dbReference>
<feature type="region of interest" description="Disordered" evidence="18">
    <location>
        <begin position="966"/>
        <end position="1022"/>
    </location>
</feature>
<dbReference type="PROSITE" id="PS50005">
    <property type="entry name" value="TPR"/>
    <property type="match status" value="3"/>
</dbReference>
<dbReference type="Pfam" id="PF24812">
    <property type="entry name" value="WHD_TTC3"/>
    <property type="match status" value="1"/>
</dbReference>
<dbReference type="PROSITE" id="PS00211">
    <property type="entry name" value="ABC_TRANSPORTER_1"/>
    <property type="match status" value="1"/>
</dbReference>
<feature type="coiled-coil region" evidence="17">
    <location>
        <begin position="1477"/>
        <end position="1515"/>
    </location>
</feature>
<dbReference type="GO" id="GO:0016567">
    <property type="term" value="P:protein ubiquitination"/>
    <property type="evidence" value="ECO:0007669"/>
    <property type="project" value="UniProtKB-UniPathway"/>
</dbReference>
<dbReference type="InterPro" id="IPR011990">
    <property type="entry name" value="TPR-like_helical_dom_sf"/>
</dbReference>
<keyword evidence="15 19" id="KW-1133">Transmembrane helix</keyword>
<keyword evidence="7" id="KW-0813">Transport</keyword>
<keyword evidence="10 19" id="KW-0812">Transmembrane</keyword>
<feature type="compositionally biased region" description="Low complexity" evidence="18">
    <location>
        <begin position="1629"/>
        <end position="1640"/>
    </location>
</feature>
<dbReference type="PANTHER" id="PTHR48041:SF78">
    <property type="entry name" value="ABC TRANSPORTER EXPRESSED IN TRACHEA, ISOFORM A"/>
    <property type="match status" value="1"/>
</dbReference>